<feature type="transmembrane region" description="Helical" evidence="6">
    <location>
        <begin position="442"/>
        <end position="464"/>
    </location>
</feature>
<reference evidence="8" key="1">
    <citation type="submission" date="2024-01" db="EMBL/GenBank/DDBJ databases">
        <title>The genome sequence of Micromonospora mangrovi CCTCC AA 2012012.</title>
        <authorList>
            <person name="Gao J."/>
        </authorList>
    </citation>
    <scope>NUCLEOTIDE SEQUENCE</scope>
    <source>
        <strain evidence="8">CCTCC AA 2012012</strain>
    </source>
</reference>
<dbReference type="EMBL" id="CP159342">
    <property type="protein sequence ID" value="XCH77225.1"/>
    <property type="molecule type" value="Genomic_DNA"/>
</dbReference>
<feature type="transmembrane region" description="Helical" evidence="6">
    <location>
        <begin position="160"/>
        <end position="179"/>
    </location>
</feature>
<protein>
    <submittedName>
        <fullName evidence="8">APC family permease</fullName>
    </submittedName>
</protein>
<sequence>MSADPFFADSGLRRGRLGTAHLVFFTVAASAPLTVLGGGVTTTYAVTGNVGTAVSFVLLAAVLAVFAVGYAAMSRYVANAGAFYAYIANGLGRAGGVAGSAVALAAYNAIQIGLYGLLGYILKDFMASKFDIDLAWWVWALLAWVIVGLLGVLRIDLNATVLAVLLGLECVVVLIFDVISFGHPAGGTVSFDGIMPGNLFTAGFGAVFALGIAAFTGFESGAIYSEEVKDPRRTVARATYIAVAFTGLFYAFSAWSLSVLTGPENVAKASAEAGPGVIFGALAQYAGSAVADIANVLFVTSVLAALLSFHNGVARYLFALGRENVLPRFLGATSNRSGAPVAGSIVQSVLAVVVFMAFAVAGRDPLLDLFTWLSGSAAVGVVLLMTLTSAAVVGFFRGRSGPESLWQRLIAPVLGTLLLGTVLVVMLVNFDALLAPDTAAYLKWLLPVIPVAAAVIGLVWGFALKSIRPEAYARIGRVAEEGLHEPGLHPAPPEPERPHWTPAGHR</sequence>
<accession>A0AAU7MGB6</accession>
<evidence type="ECO:0000313" key="8">
    <source>
        <dbReference type="EMBL" id="XBP96520.1"/>
    </source>
</evidence>
<evidence type="ECO:0000256" key="4">
    <source>
        <dbReference type="ARBA" id="ARBA00023136"/>
    </source>
</evidence>
<dbReference type="Pfam" id="PF00324">
    <property type="entry name" value="AA_permease"/>
    <property type="match status" value="1"/>
</dbReference>
<evidence type="ECO:0000259" key="7">
    <source>
        <dbReference type="Pfam" id="PF00324"/>
    </source>
</evidence>
<evidence type="ECO:0000313" key="9">
    <source>
        <dbReference type="EMBL" id="XCH77225.1"/>
    </source>
</evidence>
<dbReference type="EMBL" id="CP157762">
    <property type="protein sequence ID" value="XBP96520.1"/>
    <property type="molecule type" value="Genomic_DNA"/>
</dbReference>
<feature type="transmembrane region" description="Helical" evidence="6">
    <location>
        <begin position="296"/>
        <end position="318"/>
    </location>
</feature>
<feature type="transmembrane region" description="Helical" evidence="6">
    <location>
        <begin position="199"/>
        <end position="218"/>
    </location>
</feature>
<dbReference type="PIRSF" id="PIRSF006060">
    <property type="entry name" value="AA_transporter"/>
    <property type="match status" value="1"/>
</dbReference>
<reference evidence="9" key="2">
    <citation type="submission" date="2024-06" db="EMBL/GenBank/DDBJ databases">
        <title>Micromonospora mangrovi CCTCC AA 2012012 genome sequences.</title>
        <authorList>
            <person name="Gao J."/>
        </authorList>
    </citation>
    <scope>NUCLEOTIDE SEQUENCE</scope>
    <source>
        <strain evidence="9">CCTCC AA 2012012</strain>
    </source>
</reference>
<feature type="transmembrane region" description="Helical" evidence="6">
    <location>
        <begin position="134"/>
        <end position="153"/>
    </location>
</feature>
<feature type="transmembrane region" description="Helical" evidence="6">
    <location>
        <begin position="52"/>
        <end position="73"/>
    </location>
</feature>
<dbReference type="Gene3D" id="1.20.1740.10">
    <property type="entry name" value="Amino acid/polyamine transporter I"/>
    <property type="match status" value="1"/>
</dbReference>
<evidence type="ECO:0000256" key="1">
    <source>
        <dbReference type="ARBA" id="ARBA00004141"/>
    </source>
</evidence>
<gene>
    <name evidence="9" type="ORF">ABUL08_14390</name>
    <name evidence="8" type="ORF">VK199_14330</name>
</gene>
<feature type="region of interest" description="Disordered" evidence="5">
    <location>
        <begin position="484"/>
        <end position="506"/>
    </location>
</feature>
<evidence type="ECO:0000256" key="3">
    <source>
        <dbReference type="ARBA" id="ARBA00022989"/>
    </source>
</evidence>
<feature type="transmembrane region" description="Helical" evidence="6">
    <location>
        <begin position="22"/>
        <end position="46"/>
    </location>
</feature>
<dbReference type="PANTHER" id="PTHR42770">
    <property type="entry name" value="AMINO ACID TRANSPORTER-RELATED"/>
    <property type="match status" value="1"/>
</dbReference>
<dbReference type="InterPro" id="IPR004841">
    <property type="entry name" value="AA-permease/SLC12A_dom"/>
</dbReference>
<dbReference type="InterPro" id="IPR050367">
    <property type="entry name" value="APC_superfamily"/>
</dbReference>
<comment type="subcellular location">
    <subcellularLocation>
        <location evidence="1">Membrane</location>
        <topology evidence="1">Multi-pass membrane protein</topology>
    </subcellularLocation>
</comment>
<organism evidence="8">
    <name type="scientific">Micromonospora sp. CCTCC AA 2012012</name>
    <dbReference type="NCBI Taxonomy" id="3111921"/>
    <lineage>
        <taxon>Bacteria</taxon>
        <taxon>Bacillati</taxon>
        <taxon>Actinomycetota</taxon>
        <taxon>Actinomycetes</taxon>
        <taxon>Micromonosporales</taxon>
        <taxon>Micromonosporaceae</taxon>
        <taxon>Micromonospora</taxon>
    </lineage>
</organism>
<evidence type="ECO:0000256" key="6">
    <source>
        <dbReference type="SAM" id="Phobius"/>
    </source>
</evidence>
<feature type="transmembrane region" description="Helical" evidence="6">
    <location>
        <begin position="94"/>
        <end position="122"/>
    </location>
</feature>
<keyword evidence="3 6" id="KW-1133">Transmembrane helix</keyword>
<feature type="transmembrane region" description="Helical" evidence="6">
    <location>
        <begin position="339"/>
        <end position="360"/>
    </location>
</feature>
<evidence type="ECO:0000256" key="5">
    <source>
        <dbReference type="SAM" id="MobiDB-lite"/>
    </source>
</evidence>
<evidence type="ECO:0000256" key="2">
    <source>
        <dbReference type="ARBA" id="ARBA00022692"/>
    </source>
</evidence>
<feature type="transmembrane region" description="Helical" evidence="6">
    <location>
        <begin position="409"/>
        <end position="430"/>
    </location>
</feature>
<keyword evidence="4 6" id="KW-0472">Membrane</keyword>
<feature type="domain" description="Amino acid permease/ SLC12A" evidence="7">
    <location>
        <begin position="21"/>
        <end position="396"/>
    </location>
</feature>
<dbReference type="GO" id="GO:0016020">
    <property type="term" value="C:membrane"/>
    <property type="evidence" value="ECO:0007669"/>
    <property type="project" value="UniProtKB-SubCell"/>
</dbReference>
<dbReference type="RefSeq" id="WP_350938338.1">
    <property type="nucleotide sequence ID" value="NZ_CP157762.1"/>
</dbReference>
<dbReference type="AlphaFoldDB" id="A0AAU7MGB6"/>
<feature type="transmembrane region" description="Helical" evidence="6">
    <location>
        <begin position="372"/>
        <end position="397"/>
    </location>
</feature>
<name>A0AAU7MGB6_9ACTN</name>
<feature type="transmembrane region" description="Helical" evidence="6">
    <location>
        <begin position="238"/>
        <end position="257"/>
    </location>
</feature>
<dbReference type="GO" id="GO:0055085">
    <property type="term" value="P:transmembrane transport"/>
    <property type="evidence" value="ECO:0007669"/>
    <property type="project" value="InterPro"/>
</dbReference>
<dbReference type="PANTHER" id="PTHR42770:SF16">
    <property type="entry name" value="AMINO ACID PERMEASE"/>
    <property type="match status" value="1"/>
</dbReference>
<keyword evidence="2 6" id="KW-0812">Transmembrane</keyword>
<proteinExistence type="predicted"/>